<dbReference type="EMBL" id="CP072755">
    <property type="protein sequence ID" value="QUC20030.1"/>
    <property type="molecule type" value="Genomic_DNA"/>
</dbReference>
<name>A0A8E5HQY6_USTVR</name>
<dbReference type="OrthoDB" id="203796at2759"/>
<reference evidence="3" key="1">
    <citation type="submission" date="2020-03" db="EMBL/GenBank/DDBJ databases">
        <title>A mixture of massive structural variations and highly conserved coding sequences in Ustilaginoidea virens genome.</title>
        <authorList>
            <person name="Zhang K."/>
            <person name="Zhao Z."/>
            <person name="Zhang Z."/>
            <person name="Li Y."/>
            <person name="Hsiang T."/>
            <person name="Sun W."/>
        </authorList>
    </citation>
    <scope>NUCLEOTIDE SEQUENCE</scope>
    <source>
        <strain evidence="3">UV-8b</strain>
    </source>
</reference>
<feature type="compositionally biased region" description="Acidic residues" evidence="1">
    <location>
        <begin position="58"/>
        <end position="68"/>
    </location>
</feature>
<feature type="region of interest" description="Disordered" evidence="1">
    <location>
        <begin position="378"/>
        <end position="399"/>
    </location>
</feature>
<gene>
    <name evidence="3" type="ORF">UV8b_04271</name>
</gene>
<protein>
    <submittedName>
        <fullName evidence="3">Uncharacterized protein</fullName>
    </submittedName>
</protein>
<dbReference type="GeneID" id="66065049"/>
<proteinExistence type="predicted"/>
<dbReference type="KEGG" id="uvi:66065049"/>
<dbReference type="AlphaFoldDB" id="A0A8E5HQY6"/>
<dbReference type="RefSeq" id="XP_042997703.1">
    <property type="nucleotide sequence ID" value="XM_043141769.1"/>
</dbReference>
<dbReference type="PANTHER" id="PTHR37848:SF1">
    <property type="entry name" value="SUN DOMAIN-CONTAINING PROTEIN"/>
    <property type="match status" value="1"/>
</dbReference>
<dbReference type="Proteomes" id="UP000027002">
    <property type="component" value="Chromosome 3"/>
</dbReference>
<feature type="region of interest" description="Disordered" evidence="1">
    <location>
        <begin position="1"/>
        <end position="107"/>
    </location>
</feature>
<sequence length="423" mass="47655">MGKPEPSATGDAAVGSHSSTPSHLGESAASISLGSSPFPTHHRAPSPHGHLFDRELANDDDDDDDDDLPPLYTDHEEFSNDAEGVFDPLMPRHPQHHRDDDDDERPFRQDDVHAYFVDARLDRDPDRLAGLVDRLSAVPPRPFVRMLGTHMERSGSGSDKNRETRRVTDFEIEIELTHLLYADIRSARAWRSVSTAGNFEKVRRGTVFATRAPGFGGSGGGAPEEGVPGLREWCRRYCASRARLRCFTVERRVQGYDWDLLRRRLEGLVRATNYRGRVDVAFPVRHSHVHVYSDVAVNRWRLTRWISMVFVFSLLFVFTWPYLLLATKRWETVRADWSLSEATAVPGRRKYASMSEEQWYAMWAGTVQRAMLERRRGTLDQGDLERTRAGQGGGGGQREAAGMEAMDAMGVVNRSFGWGGDTA</sequence>
<keyword evidence="2" id="KW-1133">Transmembrane helix</keyword>
<evidence type="ECO:0000313" key="3">
    <source>
        <dbReference type="EMBL" id="QUC20030.1"/>
    </source>
</evidence>
<feature type="transmembrane region" description="Helical" evidence="2">
    <location>
        <begin position="305"/>
        <end position="325"/>
    </location>
</feature>
<feature type="compositionally biased region" description="Basic and acidic residues" evidence="1">
    <location>
        <begin position="378"/>
        <end position="388"/>
    </location>
</feature>
<organism evidence="3 4">
    <name type="scientific">Ustilaginoidea virens</name>
    <name type="common">Rice false smut fungus</name>
    <name type="synonym">Villosiclava virens</name>
    <dbReference type="NCBI Taxonomy" id="1159556"/>
    <lineage>
        <taxon>Eukaryota</taxon>
        <taxon>Fungi</taxon>
        <taxon>Dikarya</taxon>
        <taxon>Ascomycota</taxon>
        <taxon>Pezizomycotina</taxon>
        <taxon>Sordariomycetes</taxon>
        <taxon>Hypocreomycetidae</taxon>
        <taxon>Hypocreales</taxon>
        <taxon>Clavicipitaceae</taxon>
        <taxon>Ustilaginoidea</taxon>
    </lineage>
</organism>
<evidence type="ECO:0000256" key="2">
    <source>
        <dbReference type="SAM" id="Phobius"/>
    </source>
</evidence>
<dbReference type="PANTHER" id="PTHR37848">
    <property type="entry name" value="EXPRESSED PROTEIN"/>
    <property type="match status" value="1"/>
</dbReference>
<keyword evidence="2" id="KW-0812">Transmembrane</keyword>
<feature type="compositionally biased region" description="Polar residues" evidence="1">
    <location>
        <begin position="29"/>
        <end position="38"/>
    </location>
</feature>
<keyword evidence="2" id="KW-0472">Membrane</keyword>
<accession>A0A8E5HQY6</accession>
<evidence type="ECO:0000256" key="1">
    <source>
        <dbReference type="SAM" id="MobiDB-lite"/>
    </source>
</evidence>
<evidence type="ECO:0000313" key="4">
    <source>
        <dbReference type="Proteomes" id="UP000027002"/>
    </source>
</evidence>
<keyword evidence="4" id="KW-1185">Reference proteome</keyword>